<feature type="transmembrane region" description="Helical" evidence="1">
    <location>
        <begin position="32"/>
        <end position="51"/>
    </location>
</feature>
<dbReference type="Pfam" id="PF04342">
    <property type="entry name" value="DMT_6"/>
    <property type="match status" value="1"/>
</dbReference>
<dbReference type="Proteomes" id="UP000297834">
    <property type="component" value="Unassembled WGS sequence"/>
</dbReference>
<sequence>MTNLWFPLCLLVVSNCFMTLAWYGHLKFLHHAPVWQAILFGWLIALLEYAFMVPANRFLNEQGWSLGQMKITQEVITLLVFVPFMLWLFKQPFKLDYLWAGLCLLGAVFFVFRSQIMSA</sequence>
<evidence type="ECO:0000313" key="3">
    <source>
        <dbReference type="Proteomes" id="UP000297834"/>
    </source>
</evidence>
<keyword evidence="3" id="KW-1185">Reference proteome</keyword>
<dbReference type="EMBL" id="SNTY01000036">
    <property type="protein sequence ID" value="TEU25537.1"/>
    <property type="molecule type" value="Genomic_DNA"/>
</dbReference>
<dbReference type="AlphaFoldDB" id="A0A4Y7XCF9"/>
<dbReference type="PANTHER" id="PTHR38482:SF1">
    <property type="entry name" value="DMT FAMILY PROTEIN"/>
    <property type="match status" value="1"/>
</dbReference>
<reference evidence="2 3" key="1">
    <citation type="submission" date="2019-03" db="EMBL/GenBank/DDBJ databases">
        <title>Alkanindiges illinoisensis: a potential pathogenic isolated from ascites of a gastric cancer patient with abdominal metastasis.</title>
        <authorList>
            <person name="Hu X."/>
            <person name="Yang B."/>
            <person name="Yan X."/>
            <person name="Lin L."/>
            <person name="Zhao H."/>
            <person name="Zhou F."/>
            <person name="Su B."/>
            <person name="Chen J."/>
            <person name="Rui Y."/>
            <person name="Wang Q."/>
            <person name="Zheng L."/>
        </authorList>
    </citation>
    <scope>NUCLEOTIDE SEQUENCE [LARGE SCALE GENOMIC DNA]</scope>
    <source>
        <strain evidence="2 3">NFYY 23406</strain>
    </source>
</reference>
<keyword evidence="1" id="KW-0472">Membrane</keyword>
<dbReference type="PIRSF" id="PIRSF021239">
    <property type="entry name" value="UCP021239"/>
    <property type="match status" value="1"/>
</dbReference>
<dbReference type="RefSeq" id="WP_134244687.1">
    <property type="nucleotide sequence ID" value="NZ_SNTY01000036.1"/>
</dbReference>
<accession>A0A4Y7XCF9</accession>
<evidence type="ECO:0000313" key="2">
    <source>
        <dbReference type="EMBL" id="TEU25537.1"/>
    </source>
</evidence>
<comment type="caution">
    <text evidence="2">The sequence shown here is derived from an EMBL/GenBank/DDBJ whole genome shotgun (WGS) entry which is preliminary data.</text>
</comment>
<keyword evidence="1" id="KW-0812">Transmembrane</keyword>
<name>A0A4Y7XCF9_9GAMM</name>
<proteinExistence type="predicted"/>
<dbReference type="STRING" id="1120977.GCA_000619845_03042"/>
<dbReference type="OrthoDB" id="9805206at2"/>
<gene>
    <name evidence="2" type="ORF">E2B99_09200</name>
</gene>
<feature type="transmembrane region" description="Helical" evidence="1">
    <location>
        <begin position="95"/>
        <end position="112"/>
    </location>
</feature>
<evidence type="ECO:0000256" key="1">
    <source>
        <dbReference type="SAM" id="Phobius"/>
    </source>
</evidence>
<protein>
    <recommendedName>
        <fullName evidence="4">DMT family protein</fullName>
    </recommendedName>
</protein>
<feature type="transmembrane region" description="Helical" evidence="1">
    <location>
        <begin position="71"/>
        <end position="89"/>
    </location>
</feature>
<evidence type="ECO:0008006" key="4">
    <source>
        <dbReference type="Google" id="ProtNLM"/>
    </source>
</evidence>
<keyword evidence="1" id="KW-1133">Transmembrane helix</keyword>
<organism evidence="2 3">
    <name type="scientific">Alkanindiges illinoisensis</name>
    <dbReference type="NCBI Taxonomy" id="197183"/>
    <lineage>
        <taxon>Bacteria</taxon>
        <taxon>Pseudomonadati</taxon>
        <taxon>Pseudomonadota</taxon>
        <taxon>Gammaproteobacteria</taxon>
        <taxon>Moraxellales</taxon>
        <taxon>Moraxellaceae</taxon>
        <taxon>Alkanindiges</taxon>
    </lineage>
</organism>
<dbReference type="InterPro" id="IPR007437">
    <property type="entry name" value="DUF486"/>
</dbReference>
<dbReference type="PANTHER" id="PTHR38482">
    <property type="entry name" value="DMT FAMILY PROTEIN"/>
    <property type="match status" value="1"/>
</dbReference>